<feature type="domain" description="Alcohol dehydrogenase-like N-terminal" evidence="1">
    <location>
        <begin position="27"/>
        <end position="86"/>
    </location>
</feature>
<accession>A0A382KD86</accession>
<dbReference type="InterPro" id="IPR051397">
    <property type="entry name" value="Zn-ADH-like_protein"/>
</dbReference>
<dbReference type="Gene3D" id="3.90.180.10">
    <property type="entry name" value="Medium-chain alcohol dehydrogenases, catalytic domain"/>
    <property type="match status" value="1"/>
</dbReference>
<organism evidence="2">
    <name type="scientific">marine metagenome</name>
    <dbReference type="NCBI Taxonomy" id="408172"/>
    <lineage>
        <taxon>unclassified sequences</taxon>
        <taxon>metagenomes</taxon>
        <taxon>ecological metagenomes</taxon>
    </lineage>
</organism>
<dbReference type="InterPro" id="IPR013154">
    <property type="entry name" value="ADH-like_N"/>
</dbReference>
<evidence type="ECO:0000259" key="1">
    <source>
        <dbReference type="Pfam" id="PF08240"/>
    </source>
</evidence>
<dbReference type="EMBL" id="UINC01079061">
    <property type="protein sequence ID" value="SVC20711.1"/>
    <property type="molecule type" value="Genomic_DNA"/>
</dbReference>
<feature type="non-terminal residue" evidence="2">
    <location>
        <position position="87"/>
    </location>
</feature>
<dbReference type="GO" id="GO:0016491">
    <property type="term" value="F:oxidoreductase activity"/>
    <property type="evidence" value="ECO:0007669"/>
    <property type="project" value="TreeGrafter"/>
</dbReference>
<dbReference type="AlphaFoldDB" id="A0A382KD86"/>
<dbReference type="InterPro" id="IPR011032">
    <property type="entry name" value="GroES-like_sf"/>
</dbReference>
<dbReference type="Pfam" id="PF08240">
    <property type="entry name" value="ADH_N"/>
    <property type="match status" value="1"/>
</dbReference>
<dbReference type="SUPFAM" id="SSF50129">
    <property type="entry name" value="GroES-like"/>
    <property type="match status" value="1"/>
</dbReference>
<reference evidence="2" key="1">
    <citation type="submission" date="2018-05" db="EMBL/GenBank/DDBJ databases">
        <authorList>
            <person name="Lanie J.A."/>
            <person name="Ng W.-L."/>
            <person name="Kazmierczak K.M."/>
            <person name="Andrzejewski T.M."/>
            <person name="Davidsen T.M."/>
            <person name="Wayne K.J."/>
            <person name="Tettelin H."/>
            <person name="Glass J.I."/>
            <person name="Rusch D."/>
            <person name="Podicherti R."/>
            <person name="Tsui H.-C.T."/>
            <person name="Winkler M.E."/>
        </authorList>
    </citation>
    <scope>NUCLEOTIDE SEQUENCE</scope>
</reference>
<dbReference type="PANTHER" id="PTHR43677">
    <property type="entry name" value="SHORT-CHAIN DEHYDROGENASE/REDUCTASE"/>
    <property type="match status" value="1"/>
</dbReference>
<proteinExistence type="predicted"/>
<evidence type="ECO:0000313" key="2">
    <source>
        <dbReference type="EMBL" id="SVC20711.1"/>
    </source>
</evidence>
<protein>
    <recommendedName>
        <fullName evidence="1">Alcohol dehydrogenase-like N-terminal domain-containing protein</fullName>
    </recommendedName>
</protein>
<sequence>MKAIICKTFQAPENLTVTEISDPAPEPHEVLLKIKATGLGYVDALTVTGLYQIKPDLPFIPGNEIVGSIESLGSKVKHLRVGQRVLA</sequence>
<dbReference type="PANTHER" id="PTHR43677:SF4">
    <property type="entry name" value="QUINONE OXIDOREDUCTASE-LIKE PROTEIN 2"/>
    <property type="match status" value="1"/>
</dbReference>
<name>A0A382KD86_9ZZZZ</name>
<gene>
    <name evidence="2" type="ORF">METZ01_LOCUS273565</name>
</gene>